<evidence type="ECO:0000313" key="2">
    <source>
        <dbReference type="Proteomes" id="UP001162131"/>
    </source>
</evidence>
<dbReference type="Proteomes" id="UP001162131">
    <property type="component" value="Unassembled WGS sequence"/>
</dbReference>
<evidence type="ECO:0000313" key="1">
    <source>
        <dbReference type="EMBL" id="CAG9324296.1"/>
    </source>
</evidence>
<accession>A0AAU9JE60</accession>
<dbReference type="AlphaFoldDB" id="A0AAU9JE60"/>
<comment type="caution">
    <text evidence="1">The sequence shown here is derived from an EMBL/GenBank/DDBJ whole genome shotgun (WGS) entry which is preliminary data.</text>
</comment>
<sequence length="122" mass="15072">MVIFLEKKNFVYMKLILSPFEYFLTQPKEKAQQYTEQNWNRMELLEFHRSVKAHVLDFNYFRFENQKYIHGWAYKSDYNLNDRISDFCGILFLNFSKISEYEMVYELYRNLKSYLVVSLKKL</sequence>
<organism evidence="1 2">
    <name type="scientific">Blepharisma stoltei</name>
    <dbReference type="NCBI Taxonomy" id="1481888"/>
    <lineage>
        <taxon>Eukaryota</taxon>
        <taxon>Sar</taxon>
        <taxon>Alveolata</taxon>
        <taxon>Ciliophora</taxon>
        <taxon>Postciliodesmatophora</taxon>
        <taxon>Heterotrichea</taxon>
        <taxon>Heterotrichida</taxon>
        <taxon>Blepharismidae</taxon>
        <taxon>Blepharisma</taxon>
    </lineage>
</organism>
<name>A0AAU9JE60_9CILI</name>
<reference evidence="1" key="1">
    <citation type="submission" date="2021-09" db="EMBL/GenBank/DDBJ databases">
        <authorList>
            <consortium name="AG Swart"/>
            <person name="Singh M."/>
            <person name="Singh A."/>
            <person name="Seah K."/>
            <person name="Emmerich C."/>
        </authorList>
    </citation>
    <scope>NUCLEOTIDE SEQUENCE</scope>
    <source>
        <strain evidence="1">ATCC30299</strain>
    </source>
</reference>
<gene>
    <name evidence="1" type="ORF">BSTOLATCC_MIC36090</name>
</gene>
<proteinExistence type="predicted"/>
<dbReference type="EMBL" id="CAJZBQ010000036">
    <property type="protein sequence ID" value="CAG9324296.1"/>
    <property type="molecule type" value="Genomic_DNA"/>
</dbReference>
<protein>
    <submittedName>
        <fullName evidence="1">Uncharacterized protein</fullName>
    </submittedName>
</protein>
<keyword evidence="2" id="KW-1185">Reference proteome</keyword>